<evidence type="ECO:0000256" key="1">
    <source>
        <dbReference type="SAM" id="MobiDB-lite"/>
    </source>
</evidence>
<feature type="compositionally biased region" description="Low complexity" evidence="1">
    <location>
        <begin position="210"/>
        <end position="239"/>
    </location>
</feature>
<dbReference type="Proteomes" id="UP001597297">
    <property type="component" value="Unassembled WGS sequence"/>
</dbReference>
<dbReference type="SUPFAM" id="SSF103515">
    <property type="entry name" value="Autotransporter"/>
    <property type="match status" value="1"/>
</dbReference>
<dbReference type="RefSeq" id="WP_377093848.1">
    <property type="nucleotide sequence ID" value="NZ_JBHSJM010000001.1"/>
</dbReference>
<dbReference type="InterPro" id="IPR036709">
    <property type="entry name" value="Autotransporte_beta_dom_sf"/>
</dbReference>
<proteinExistence type="predicted"/>
<comment type="caution">
    <text evidence="3">The sequence shown here is derived from an EMBL/GenBank/DDBJ whole genome shotgun (WGS) entry which is preliminary data.</text>
</comment>
<sequence>MKSKFYVVVAVSAIGVFYANASSVVTPVFDADSYLYIGTNNAYGPQISLGESQRGVGTYHFNFGVIEFDVSSLSSEGSKYLELSAVEYILLSGGTTGAPIQTSSSTGAASVNLVALDSSYSDYQVSGDYGGWYDTYVENGSSPLGTYNFTDLMTVRLDITSTVNGWIDGTLPNNGFALYSTSGNVELASSENTNNVPRIVVSEDTGGSDGSSDSGGSDGSSDSGGSDVSSGSGGSDVSSGSGGSDGSSGSGGSDGSSGSGGDPSNNLDEIVYTNYGEFTLTEARAAILALVLKSGSADADLMEEAGVSSSLAQAVIDSLNAEQVAQILGSVAVAVENSSRQGLRLLNQSGIAHLDFFENSLHDAELGDGERVGWEFFTNANYYKDEDLDSEQYGAEVAAVNSIGVKNFNVGVALAYTKASRELLNGDNDLKGSKVSLGSSYLIDEWNTLVTGICSFGGWDSEMNVGSTKGETKGSTTAMHISAEVLDAFALGNVSFTPVTSFSWFRSDLDPYEFGILDFDEASNQVNIWRLGLKGLYSIDEKSTVRGLIELAQRTSDDSSYIYAPNSDYWDYDDSWMKLGLRYRREVFANAHCILNVTTTTEGSDPTFGVNVGFHQKF</sequence>
<feature type="chain" id="PRO_5045064816" description="Porin" evidence="2">
    <location>
        <begin position="22"/>
        <end position="618"/>
    </location>
</feature>
<reference evidence="4" key="1">
    <citation type="journal article" date="2019" name="Int. J. Syst. Evol. Microbiol.">
        <title>The Global Catalogue of Microorganisms (GCM) 10K type strain sequencing project: providing services to taxonomists for standard genome sequencing and annotation.</title>
        <authorList>
            <consortium name="The Broad Institute Genomics Platform"/>
            <consortium name="The Broad Institute Genome Sequencing Center for Infectious Disease"/>
            <person name="Wu L."/>
            <person name="Ma J."/>
        </authorList>
    </citation>
    <scope>NUCLEOTIDE SEQUENCE [LARGE SCALE GENOMIC DNA]</scope>
    <source>
        <strain evidence="4">JCM 16545</strain>
    </source>
</reference>
<feature type="region of interest" description="Disordered" evidence="1">
    <location>
        <begin position="188"/>
        <end position="265"/>
    </location>
</feature>
<organism evidence="3 4">
    <name type="scientific">Rubritalea spongiae</name>
    <dbReference type="NCBI Taxonomy" id="430797"/>
    <lineage>
        <taxon>Bacteria</taxon>
        <taxon>Pseudomonadati</taxon>
        <taxon>Verrucomicrobiota</taxon>
        <taxon>Verrucomicrobiia</taxon>
        <taxon>Verrucomicrobiales</taxon>
        <taxon>Rubritaleaceae</taxon>
        <taxon>Rubritalea</taxon>
    </lineage>
</organism>
<evidence type="ECO:0000313" key="3">
    <source>
        <dbReference type="EMBL" id="MFD2277366.1"/>
    </source>
</evidence>
<name>A0ABW5E410_9BACT</name>
<accession>A0ABW5E410</accession>
<feature type="compositionally biased region" description="Gly residues" evidence="1">
    <location>
        <begin position="240"/>
        <end position="261"/>
    </location>
</feature>
<protein>
    <recommendedName>
        <fullName evidence="5">Porin</fullName>
    </recommendedName>
</protein>
<keyword evidence="4" id="KW-1185">Reference proteome</keyword>
<dbReference type="EMBL" id="JBHUJC010000041">
    <property type="protein sequence ID" value="MFD2277366.1"/>
    <property type="molecule type" value="Genomic_DNA"/>
</dbReference>
<evidence type="ECO:0000256" key="2">
    <source>
        <dbReference type="SAM" id="SignalP"/>
    </source>
</evidence>
<evidence type="ECO:0008006" key="5">
    <source>
        <dbReference type="Google" id="ProtNLM"/>
    </source>
</evidence>
<evidence type="ECO:0000313" key="4">
    <source>
        <dbReference type="Proteomes" id="UP001597297"/>
    </source>
</evidence>
<gene>
    <name evidence="3" type="ORF">ACFSQZ_12870</name>
</gene>
<keyword evidence="2" id="KW-0732">Signal</keyword>
<feature type="signal peptide" evidence="2">
    <location>
        <begin position="1"/>
        <end position="21"/>
    </location>
</feature>